<gene>
    <name evidence="1" type="ORF">DCAR_0415407</name>
</gene>
<dbReference type="AlphaFoldDB" id="A0A165AC40"/>
<sequence>MEKELEASKYKAENDLQVLVEEQTKFNTSTSHSSQDLIRMNMVDASITKTKKDLQDLAKEQEIVQMKASLMTQELRLEELEGSKTELEKALQTCVEKQKYLEMKAYLLSLREKVRSGIILTPFTCLKKSAIALLEQGNKKISMMSAQLHAQIDEHAVTSTNLTPVYGTETSTPKMCTRLDVQPDDEPGVVMLMTVNLSAEYADQTSTSR</sequence>
<evidence type="ECO:0000313" key="2">
    <source>
        <dbReference type="Proteomes" id="UP000077755"/>
    </source>
</evidence>
<evidence type="ECO:0000313" key="1">
    <source>
        <dbReference type="EMBL" id="WOG96077.1"/>
    </source>
</evidence>
<dbReference type="Proteomes" id="UP000077755">
    <property type="component" value="Chromosome 4"/>
</dbReference>
<accession>A0A165AC40</accession>
<proteinExistence type="predicted"/>
<reference evidence="1" key="2">
    <citation type="submission" date="2022-03" db="EMBL/GenBank/DDBJ databases">
        <title>Draft title - Genomic analysis of global carrot germplasm unveils the trajectory of domestication and the origin of high carotenoid orange carrot.</title>
        <authorList>
            <person name="Iorizzo M."/>
            <person name="Ellison S."/>
            <person name="Senalik D."/>
            <person name="Macko-Podgorni A."/>
            <person name="Grzebelus D."/>
            <person name="Bostan H."/>
            <person name="Rolling W."/>
            <person name="Curaba J."/>
            <person name="Simon P."/>
        </authorList>
    </citation>
    <scope>NUCLEOTIDE SEQUENCE</scope>
    <source>
        <tissue evidence="1">Leaf</tissue>
    </source>
</reference>
<keyword evidence="2" id="KW-1185">Reference proteome</keyword>
<protein>
    <submittedName>
        <fullName evidence="1">Uncharacterized protein</fullName>
    </submittedName>
</protein>
<reference evidence="1" key="1">
    <citation type="journal article" date="2016" name="Nat. Genet.">
        <title>A high-quality carrot genome assembly provides new insights into carotenoid accumulation and asterid genome evolution.</title>
        <authorList>
            <person name="Iorizzo M."/>
            <person name="Ellison S."/>
            <person name="Senalik D."/>
            <person name="Zeng P."/>
            <person name="Satapoomin P."/>
            <person name="Huang J."/>
            <person name="Bowman M."/>
            <person name="Iovene M."/>
            <person name="Sanseverino W."/>
            <person name="Cavagnaro P."/>
            <person name="Yildiz M."/>
            <person name="Macko-Podgorni A."/>
            <person name="Moranska E."/>
            <person name="Grzebelus E."/>
            <person name="Grzebelus D."/>
            <person name="Ashrafi H."/>
            <person name="Zheng Z."/>
            <person name="Cheng S."/>
            <person name="Spooner D."/>
            <person name="Van Deynze A."/>
            <person name="Simon P."/>
        </authorList>
    </citation>
    <scope>NUCLEOTIDE SEQUENCE</scope>
    <source>
        <tissue evidence="1">Leaf</tissue>
    </source>
</reference>
<organism evidence="1 2">
    <name type="scientific">Daucus carota subsp. sativus</name>
    <name type="common">Carrot</name>
    <dbReference type="NCBI Taxonomy" id="79200"/>
    <lineage>
        <taxon>Eukaryota</taxon>
        <taxon>Viridiplantae</taxon>
        <taxon>Streptophyta</taxon>
        <taxon>Embryophyta</taxon>
        <taxon>Tracheophyta</taxon>
        <taxon>Spermatophyta</taxon>
        <taxon>Magnoliopsida</taxon>
        <taxon>eudicotyledons</taxon>
        <taxon>Gunneridae</taxon>
        <taxon>Pentapetalae</taxon>
        <taxon>asterids</taxon>
        <taxon>campanulids</taxon>
        <taxon>Apiales</taxon>
        <taxon>Apiaceae</taxon>
        <taxon>Apioideae</taxon>
        <taxon>Scandiceae</taxon>
        <taxon>Daucinae</taxon>
        <taxon>Daucus</taxon>
        <taxon>Daucus sect. Daucus</taxon>
    </lineage>
</organism>
<dbReference type="EMBL" id="CP093346">
    <property type="protein sequence ID" value="WOG96077.1"/>
    <property type="molecule type" value="Genomic_DNA"/>
</dbReference>
<name>A0A165AC40_DAUCS</name>
<dbReference type="Gramene" id="KZM97275">
    <property type="protein sequence ID" value="KZM97275"/>
    <property type="gene ID" value="DCAR_015363"/>
</dbReference>